<dbReference type="OrthoDB" id="118154at2759"/>
<dbReference type="PANTHER" id="PTHR21514">
    <property type="entry name" value="AP-4 COMPLEX ACCESSORY SUBUNIT TEPSIN"/>
    <property type="match status" value="1"/>
</dbReference>
<accession>A0A8B8CPX4</accession>
<dbReference type="GO" id="GO:0031410">
    <property type="term" value="C:cytoplasmic vesicle"/>
    <property type="evidence" value="ECO:0007669"/>
    <property type="project" value="UniProtKB-SubCell"/>
</dbReference>
<dbReference type="KEGG" id="cvn:111120652"/>
<feature type="region of interest" description="Disordered" evidence="5">
    <location>
        <begin position="236"/>
        <end position="282"/>
    </location>
</feature>
<dbReference type="Pfam" id="PF01417">
    <property type="entry name" value="ENTH"/>
    <property type="match status" value="1"/>
</dbReference>
<dbReference type="InterPro" id="IPR008942">
    <property type="entry name" value="ENTH_VHS"/>
</dbReference>
<dbReference type="InterPro" id="IPR039273">
    <property type="entry name" value="TEPSIN"/>
</dbReference>
<evidence type="ECO:0000259" key="6">
    <source>
        <dbReference type="PROSITE" id="PS50942"/>
    </source>
</evidence>
<keyword evidence="4" id="KW-0968">Cytoplasmic vesicle</keyword>
<dbReference type="SUPFAM" id="SSF48464">
    <property type="entry name" value="ENTH/VHS domain"/>
    <property type="match status" value="1"/>
</dbReference>
<evidence type="ECO:0000256" key="5">
    <source>
        <dbReference type="SAM" id="MobiDB-lite"/>
    </source>
</evidence>
<feature type="domain" description="ENTH" evidence="6">
    <location>
        <begin position="11"/>
        <end position="144"/>
    </location>
</feature>
<dbReference type="PROSITE" id="PS50942">
    <property type="entry name" value="ENTH"/>
    <property type="match status" value="1"/>
</dbReference>
<keyword evidence="3" id="KW-0333">Golgi apparatus</keyword>
<evidence type="ECO:0000313" key="8">
    <source>
        <dbReference type="RefSeq" id="XP_022317234.1"/>
    </source>
</evidence>
<dbReference type="AlphaFoldDB" id="A0A8B8CPX4"/>
<dbReference type="RefSeq" id="XP_022317234.1">
    <property type="nucleotide sequence ID" value="XM_022461526.1"/>
</dbReference>
<dbReference type="Pfam" id="PF25827">
    <property type="entry name" value="TVHS-like"/>
    <property type="match status" value="1"/>
</dbReference>
<dbReference type="Gene3D" id="1.25.40.90">
    <property type="match status" value="1"/>
</dbReference>
<gene>
    <name evidence="8" type="primary">LOC111120652</name>
</gene>
<evidence type="ECO:0000313" key="7">
    <source>
        <dbReference type="Proteomes" id="UP000694844"/>
    </source>
</evidence>
<feature type="compositionally biased region" description="Acidic residues" evidence="5">
    <location>
        <begin position="250"/>
        <end position="263"/>
    </location>
</feature>
<protein>
    <submittedName>
        <fullName evidence="8">AP-4 complex accessory subunit Tepsin-like isoform X1</fullName>
    </submittedName>
</protein>
<reference evidence="8" key="1">
    <citation type="submission" date="2025-08" db="UniProtKB">
        <authorList>
            <consortium name="RefSeq"/>
        </authorList>
    </citation>
    <scope>IDENTIFICATION</scope>
    <source>
        <tissue evidence="8">Whole sample</tissue>
    </source>
</reference>
<dbReference type="GO" id="GO:0032588">
    <property type="term" value="C:trans-Golgi network membrane"/>
    <property type="evidence" value="ECO:0007669"/>
    <property type="project" value="TreeGrafter"/>
</dbReference>
<evidence type="ECO:0000256" key="2">
    <source>
        <dbReference type="ARBA" id="ARBA00004601"/>
    </source>
</evidence>
<feature type="compositionally biased region" description="Polar residues" evidence="5">
    <location>
        <begin position="265"/>
        <end position="275"/>
    </location>
</feature>
<comment type="subcellular location">
    <subcellularLocation>
        <location evidence="1">Cytoplasmic vesicle</location>
    </subcellularLocation>
    <subcellularLocation>
        <location evidence="2">Golgi apparatus</location>
        <location evidence="2">trans-Golgi network</location>
    </subcellularLocation>
</comment>
<dbReference type="InterPro" id="IPR035802">
    <property type="entry name" value="ENTH/VHS_tepsin"/>
</dbReference>
<dbReference type="Proteomes" id="UP000694844">
    <property type="component" value="Chromosome 2"/>
</dbReference>
<proteinExistence type="predicted"/>
<evidence type="ECO:0000256" key="4">
    <source>
        <dbReference type="ARBA" id="ARBA00023329"/>
    </source>
</evidence>
<dbReference type="PANTHER" id="PTHR21514:SF0">
    <property type="entry name" value="AP-4 COMPLEX ACCESSORY SUBUNIT TEPSIN"/>
    <property type="match status" value="1"/>
</dbReference>
<dbReference type="GeneID" id="111120652"/>
<sequence>MTDNKAVNAVFEKVSFVSKISTVLKATSDDDSTVPGHLYTEISNITLESDGYCDSMLEYLVDRLKKQSCHVKLKVMKLMKHILLHGNPQFRLGLLKCSQGITEAKKYNGPPDPLHGNIPYLAVRKTAKKLLEILFDTESLPSSRAPIASAGYGPQTAQKSKMEGFGNTVSPQKVGIGKSLLQNISDFAQQLTEDTQNPQTAVLSALEAPGSYKPPVDLTYCPPTDSTGEVHPAITRKEVVHIPGKAGGGWDDDEDDDNDDNVDDSTSSGKHSGSNVDVRCRSESGTYEDWSTEENLVKSTVAIGNRPLLTNAQISEFIKSCQMCNCDKVLELLSQSLHSAEGDTLMRSLLLVENFLRTDIYGIEQISEACGKALLKISEGKKSPETSKAKKILRILEKLRSMTQIESSS</sequence>
<evidence type="ECO:0000256" key="1">
    <source>
        <dbReference type="ARBA" id="ARBA00004541"/>
    </source>
</evidence>
<dbReference type="InterPro" id="IPR013809">
    <property type="entry name" value="ENTH"/>
</dbReference>
<keyword evidence="7" id="KW-1185">Reference proteome</keyword>
<organism evidence="7 8">
    <name type="scientific">Crassostrea virginica</name>
    <name type="common">Eastern oyster</name>
    <dbReference type="NCBI Taxonomy" id="6565"/>
    <lineage>
        <taxon>Eukaryota</taxon>
        <taxon>Metazoa</taxon>
        <taxon>Spiralia</taxon>
        <taxon>Lophotrochozoa</taxon>
        <taxon>Mollusca</taxon>
        <taxon>Bivalvia</taxon>
        <taxon>Autobranchia</taxon>
        <taxon>Pteriomorphia</taxon>
        <taxon>Ostreida</taxon>
        <taxon>Ostreoidea</taxon>
        <taxon>Ostreidae</taxon>
        <taxon>Crassostrea</taxon>
    </lineage>
</organism>
<evidence type="ECO:0000256" key="3">
    <source>
        <dbReference type="ARBA" id="ARBA00023034"/>
    </source>
</evidence>
<dbReference type="CDD" id="cd03572">
    <property type="entry name" value="ENTH_like_Tepsin"/>
    <property type="match status" value="1"/>
</dbReference>
<dbReference type="InterPro" id="IPR058028">
    <property type="entry name" value="Tepsin_VHS/ENTH-like"/>
</dbReference>
<name>A0A8B8CPX4_CRAVI</name>